<dbReference type="PANTHER" id="PTHR38772:SF1">
    <property type="entry name" value="NUCLEOID-ASSOCIATED PROTEIN YEJK"/>
    <property type="match status" value="1"/>
</dbReference>
<keyword evidence="3 4" id="KW-0963">Cytoplasm</keyword>
<sequence>MSTTIANLALHQLVKGDNDEITLQMREDLVPGDASTENLVHELHRTYTTKGGKGFGHFKEESEVKSWLDDYQSNKINFYDFALKSSQRLLEEVSKYPFAEEGLVVFAEYQSLATDYLLICIIPMEQSLKVTEGLDIGSTDYLNISKMDIVARIDLTTMNTSLDNVRYLTYMKGRVGRKVSDFFLDFLDAEIGLDSKVQSQVLMQAVSDFCSEQNLDQEDTQAYKKQVSDYCNDTIKNGDEVSIKELSTELPASDSGSSFLEYTTEKEYGLEDSFPADRTTVRKLTKFVGAGGGLNISFDSVLLNERIFYNAESQSLTIKGLPANLVDQFQRHGIK</sequence>
<dbReference type="GO" id="GO:0043590">
    <property type="term" value="C:bacterial nucleoid"/>
    <property type="evidence" value="ECO:0007669"/>
    <property type="project" value="TreeGrafter"/>
</dbReference>
<dbReference type="Pfam" id="PF04245">
    <property type="entry name" value="NA37"/>
    <property type="match status" value="1"/>
</dbReference>
<reference evidence="5" key="1">
    <citation type="submission" date="2020-09" db="EMBL/GenBank/DDBJ databases">
        <title>Genome sequence of Vibrio parahaemolyticus isolates.</title>
        <authorList>
            <person name="Hammerl J.A."/>
            <person name="Strauch E."/>
        </authorList>
    </citation>
    <scope>NUCLEOTIDE SEQUENCE</scope>
    <source>
        <strain evidence="5">17-VB00146</strain>
    </source>
</reference>
<protein>
    <recommendedName>
        <fullName evidence="4">Nucleoid-associated protein IB292_02505</fullName>
    </recommendedName>
</protein>
<evidence type="ECO:0000313" key="6">
    <source>
        <dbReference type="Proteomes" id="UP000726777"/>
    </source>
</evidence>
<evidence type="ECO:0000256" key="2">
    <source>
        <dbReference type="ARBA" id="ARBA00009035"/>
    </source>
</evidence>
<comment type="subcellular location">
    <subcellularLocation>
        <location evidence="1 4">Cytoplasm</location>
        <location evidence="1 4">Nucleoid</location>
    </subcellularLocation>
</comment>
<proteinExistence type="inferred from homology"/>
<dbReference type="EMBL" id="JACVHL010000002">
    <property type="protein sequence ID" value="MCC3803900.1"/>
    <property type="molecule type" value="Genomic_DNA"/>
</dbReference>
<evidence type="ECO:0000256" key="4">
    <source>
        <dbReference type="HAMAP-Rule" id="MF_00730"/>
    </source>
</evidence>
<dbReference type="GO" id="GO:0005737">
    <property type="term" value="C:cytoplasm"/>
    <property type="evidence" value="ECO:0007669"/>
    <property type="project" value="UniProtKB-UniRule"/>
</dbReference>
<gene>
    <name evidence="5" type="primary">yejK</name>
    <name evidence="5" type="ORF">IB292_02505</name>
</gene>
<evidence type="ECO:0000256" key="3">
    <source>
        <dbReference type="ARBA" id="ARBA00022490"/>
    </source>
</evidence>
<dbReference type="PANTHER" id="PTHR38772">
    <property type="match status" value="1"/>
</dbReference>
<evidence type="ECO:0000256" key="1">
    <source>
        <dbReference type="ARBA" id="ARBA00004453"/>
    </source>
</evidence>
<comment type="caution">
    <text evidence="5">The sequence shown here is derived from an EMBL/GenBank/DDBJ whole genome shotgun (WGS) entry which is preliminary data.</text>
</comment>
<comment type="similarity">
    <text evidence="2 4">Belongs to the YejK family.</text>
</comment>
<dbReference type="InterPro" id="IPR007358">
    <property type="entry name" value="Nucleoid_associated_NdpA"/>
</dbReference>
<dbReference type="Proteomes" id="UP000726777">
    <property type="component" value="Unassembled WGS sequence"/>
</dbReference>
<dbReference type="AlphaFoldDB" id="A0A9Q3UA02"/>
<dbReference type="GO" id="GO:0003690">
    <property type="term" value="F:double-stranded DNA binding"/>
    <property type="evidence" value="ECO:0007669"/>
    <property type="project" value="TreeGrafter"/>
</dbReference>
<dbReference type="NCBIfam" id="NF001557">
    <property type="entry name" value="PRK00378.1"/>
    <property type="match status" value="1"/>
</dbReference>
<organism evidence="5 6">
    <name type="scientific">Vibrio parahaemolyticus</name>
    <dbReference type="NCBI Taxonomy" id="670"/>
    <lineage>
        <taxon>Bacteria</taxon>
        <taxon>Pseudomonadati</taxon>
        <taxon>Pseudomonadota</taxon>
        <taxon>Gammaproteobacteria</taxon>
        <taxon>Vibrionales</taxon>
        <taxon>Vibrionaceae</taxon>
        <taxon>Vibrio</taxon>
    </lineage>
</organism>
<dbReference type="RefSeq" id="WP_228085574.1">
    <property type="nucleotide sequence ID" value="NZ_JACVHL010000002.1"/>
</dbReference>
<evidence type="ECO:0000313" key="5">
    <source>
        <dbReference type="EMBL" id="MCC3803900.1"/>
    </source>
</evidence>
<accession>A0A9Q3UA02</accession>
<dbReference type="HAMAP" id="MF_00730">
    <property type="entry name" value="NdpA"/>
    <property type="match status" value="1"/>
</dbReference>
<dbReference type="GO" id="GO:0003727">
    <property type="term" value="F:single-stranded RNA binding"/>
    <property type="evidence" value="ECO:0007669"/>
    <property type="project" value="TreeGrafter"/>
</dbReference>
<name>A0A9Q3UA02_VIBPH</name>